<name>I3W300_9ENTR</name>
<proteinExistence type="predicted"/>
<accession>I3W300</accession>
<sequence>MLIIVVQAQKVTFYTSPVWLVWAREYPGENVPAFSSAHTGLAEADRRTIPAPAVDTFCSFLSLLFSGYSGRITVRHE</sequence>
<organism evidence="1">
    <name type="scientific">Salmonella sp. 14</name>
    <dbReference type="NCBI Taxonomy" id="1179812"/>
    <lineage>
        <taxon>Bacteria</taxon>
        <taxon>Pseudomonadati</taxon>
        <taxon>Pseudomonadota</taxon>
        <taxon>Gammaproteobacteria</taxon>
        <taxon>Enterobacterales</taxon>
        <taxon>Enterobacteriaceae</taxon>
        <taxon>Salmonella</taxon>
    </lineage>
</organism>
<dbReference type="EMBL" id="JQ418538">
    <property type="protein sequence ID" value="AFK89977.1"/>
    <property type="molecule type" value="Genomic_DNA"/>
</dbReference>
<geneLocation type="plasmid" evidence="1">
    <name>p14-120</name>
</geneLocation>
<evidence type="ECO:0000313" key="1">
    <source>
        <dbReference type="EMBL" id="AFK89977.1"/>
    </source>
</evidence>
<keyword evidence="1" id="KW-0614">Plasmid</keyword>
<dbReference type="AlphaFoldDB" id="I3W300"/>
<reference evidence="1" key="1">
    <citation type="submission" date="2012-01" db="EMBL/GenBank/DDBJ databases">
        <authorList>
            <person name="Summers A.O."/>
            <person name="Wireman J."/>
        </authorList>
    </citation>
    <scope>NUCLEOTIDE SEQUENCE</scope>
    <source>
        <strain evidence="1">14</strain>
        <plasmid evidence="1">p14-120</plasmid>
    </source>
</reference>
<protein>
    <submittedName>
        <fullName evidence="1">Uncharacterized protein</fullName>
    </submittedName>
</protein>